<dbReference type="AlphaFoldDB" id="A0A183BU60"/>
<accession>A0A183BU60</accession>
<organism evidence="1 2">
    <name type="scientific">Globodera pallida</name>
    <name type="common">Potato cyst nematode worm</name>
    <name type="synonym">Heterodera pallida</name>
    <dbReference type="NCBI Taxonomy" id="36090"/>
    <lineage>
        <taxon>Eukaryota</taxon>
        <taxon>Metazoa</taxon>
        <taxon>Ecdysozoa</taxon>
        <taxon>Nematoda</taxon>
        <taxon>Chromadorea</taxon>
        <taxon>Rhabditida</taxon>
        <taxon>Tylenchina</taxon>
        <taxon>Tylenchomorpha</taxon>
        <taxon>Tylenchoidea</taxon>
        <taxon>Heteroderidae</taxon>
        <taxon>Heteroderinae</taxon>
        <taxon>Globodera</taxon>
    </lineage>
</organism>
<proteinExistence type="predicted"/>
<protein>
    <submittedName>
        <fullName evidence="2">HisKA_2 domain-containing protein</fullName>
    </submittedName>
</protein>
<dbReference type="Proteomes" id="UP000050741">
    <property type="component" value="Unassembled WGS sequence"/>
</dbReference>
<reference evidence="1" key="1">
    <citation type="submission" date="2014-05" db="EMBL/GenBank/DDBJ databases">
        <title>The genome and life-stage specific transcriptomes of Globodera pallida elucidate key aspects of plant parasitism by a cyst nematode.</title>
        <authorList>
            <person name="Cotton J.A."/>
            <person name="Lilley C.J."/>
            <person name="Jones L.M."/>
            <person name="Kikuchi T."/>
            <person name="Reid A.J."/>
            <person name="Thorpe P."/>
            <person name="Tsai I.J."/>
            <person name="Beasley H."/>
            <person name="Blok V."/>
            <person name="Cock P.J.A."/>
            <person name="Van den Akker S.E."/>
            <person name="Holroyd N."/>
            <person name="Hunt M."/>
            <person name="Mantelin S."/>
            <person name="Naghra H."/>
            <person name="Pain A."/>
            <person name="Palomares-Rius J.E."/>
            <person name="Zarowiecki M."/>
            <person name="Berriman M."/>
            <person name="Jones J.T."/>
            <person name="Urwin P.E."/>
        </authorList>
    </citation>
    <scope>NUCLEOTIDE SEQUENCE [LARGE SCALE GENOMIC DNA]</scope>
    <source>
        <strain evidence="1">Lindley</strain>
    </source>
</reference>
<name>A0A183BU60_GLOPA</name>
<reference evidence="2" key="2">
    <citation type="submission" date="2016-06" db="UniProtKB">
        <authorList>
            <consortium name="WormBaseParasite"/>
        </authorList>
    </citation>
    <scope>IDENTIFICATION</scope>
</reference>
<dbReference type="WBParaSite" id="GPLIN_000414600">
    <property type="protein sequence ID" value="GPLIN_000414600"/>
    <property type="gene ID" value="GPLIN_000414600"/>
</dbReference>
<evidence type="ECO:0000313" key="2">
    <source>
        <dbReference type="WBParaSite" id="GPLIN_000414600"/>
    </source>
</evidence>
<sequence length="77" mass="9024">MTLEERLKPDSEVRINFFNEALEFHDLFGTTVLRVTLRNNTLSFNSFIKCFLKTLYLSSSNCCFLPKSGRCLLARRR</sequence>
<keyword evidence="1" id="KW-1185">Reference proteome</keyword>
<evidence type="ECO:0000313" key="1">
    <source>
        <dbReference type="Proteomes" id="UP000050741"/>
    </source>
</evidence>